<protein>
    <submittedName>
        <fullName evidence="2">Uncharacterized protein</fullName>
    </submittedName>
</protein>
<accession>A0A645ANS7</accession>
<evidence type="ECO:0000256" key="1">
    <source>
        <dbReference type="SAM" id="MobiDB-lite"/>
    </source>
</evidence>
<feature type="region of interest" description="Disordered" evidence="1">
    <location>
        <begin position="323"/>
        <end position="414"/>
    </location>
</feature>
<feature type="compositionally biased region" description="Polar residues" evidence="1">
    <location>
        <begin position="341"/>
        <end position="352"/>
    </location>
</feature>
<feature type="compositionally biased region" description="Gly residues" evidence="1">
    <location>
        <begin position="394"/>
        <end position="414"/>
    </location>
</feature>
<feature type="compositionally biased region" description="Basic and acidic residues" evidence="1">
    <location>
        <begin position="113"/>
        <end position="127"/>
    </location>
</feature>
<name>A0A645ANS7_9ZZZZ</name>
<comment type="caution">
    <text evidence="2">The sequence shown here is derived from an EMBL/GenBank/DDBJ whole genome shotgun (WGS) entry which is preliminary data.</text>
</comment>
<evidence type="ECO:0000313" key="2">
    <source>
        <dbReference type="EMBL" id="MPM54418.1"/>
    </source>
</evidence>
<dbReference type="AlphaFoldDB" id="A0A645ANS7"/>
<organism evidence="2">
    <name type="scientific">bioreactor metagenome</name>
    <dbReference type="NCBI Taxonomy" id="1076179"/>
    <lineage>
        <taxon>unclassified sequences</taxon>
        <taxon>metagenomes</taxon>
        <taxon>ecological metagenomes</taxon>
    </lineage>
</organism>
<proteinExistence type="predicted"/>
<feature type="compositionally biased region" description="Polar residues" evidence="1">
    <location>
        <begin position="381"/>
        <end position="391"/>
    </location>
</feature>
<feature type="region of interest" description="Disordered" evidence="1">
    <location>
        <begin position="176"/>
        <end position="237"/>
    </location>
</feature>
<gene>
    <name evidence="2" type="ORF">SDC9_101196</name>
</gene>
<feature type="region of interest" description="Disordered" evidence="1">
    <location>
        <begin position="113"/>
        <end position="150"/>
    </location>
</feature>
<sequence>MKPERVSGHGVVTADRHPADRVHLGALARVQGGDHHAVADVDAHVAAAVLQHQVAGLRGAGALQGAGLGVRGARQADARLGVHPLGEARAVPGAELGAAVDVGGADAAVGGLDDRGARAGQRGDVDRRRRLRRGGGGLGARRRAAGPRDAVGQVAGGDPALGAVVVDLGPAVGRDAGGGHRGPLRQGGDPVVLGAGAGADVQRDGGVAGRRGARGRRAAGDRGHGGRRGTGRGGALGVCGDRGGAGATEGDEAGDSSDAGAAGCRGVGVPGAVGGQGMGAPSAVGGGARAAARRDGQGLRHGGPPYACEVSCRVRVGGTRRQGMWWSPSASPQGRPGGPVTSGSPASAWTLMTTDTSGGRTRRTARGMDPGCDHAIVTLTRPATRSQTDNSPGVRGGGVRGLPEGGGQGPRCHP</sequence>
<reference evidence="2" key="1">
    <citation type="submission" date="2019-08" db="EMBL/GenBank/DDBJ databases">
        <authorList>
            <person name="Kucharzyk K."/>
            <person name="Murdoch R.W."/>
            <person name="Higgins S."/>
            <person name="Loffler F."/>
        </authorList>
    </citation>
    <scope>NUCLEOTIDE SEQUENCE</scope>
</reference>
<dbReference type="EMBL" id="VSSQ01014792">
    <property type="protein sequence ID" value="MPM54418.1"/>
    <property type="molecule type" value="Genomic_DNA"/>
</dbReference>